<accession>A0A5R9C411</accession>
<evidence type="ECO:0000313" key="2">
    <source>
        <dbReference type="Proteomes" id="UP000307201"/>
    </source>
</evidence>
<organism evidence="1 2">
    <name type="scientific">Marinilactibacillus psychrotolerans</name>
    <dbReference type="NCBI Taxonomy" id="191770"/>
    <lineage>
        <taxon>Bacteria</taxon>
        <taxon>Bacillati</taxon>
        <taxon>Bacillota</taxon>
        <taxon>Bacilli</taxon>
        <taxon>Lactobacillales</taxon>
        <taxon>Carnobacteriaceae</taxon>
        <taxon>Marinilactibacillus</taxon>
    </lineage>
</organism>
<dbReference type="EMBL" id="VBTE01000015">
    <property type="protein sequence ID" value="TLQ07578.1"/>
    <property type="molecule type" value="Genomic_DNA"/>
</dbReference>
<gene>
    <name evidence="1" type="ORF">FEZ48_06240</name>
</gene>
<evidence type="ECO:0000313" key="1">
    <source>
        <dbReference type="EMBL" id="TLQ07578.1"/>
    </source>
</evidence>
<sequence>MSREQELLNQAIEQLKAILDSKSYIERVKIDNNEDTNYEGKTITISVDYEPKQQVNVIGADFDFEKGNVATPWTPAPEDIIELSNLMETEKKTINN</sequence>
<protein>
    <submittedName>
        <fullName evidence="1">Uncharacterized protein</fullName>
    </submittedName>
</protein>
<dbReference type="RefSeq" id="WP_138471673.1">
    <property type="nucleotide sequence ID" value="NZ_VBTE01000015.1"/>
</dbReference>
<proteinExistence type="predicted"/>
<name>A0A5R9C411_9LACT</name>
<dbReference type="AlphaFoldDB" id="A0A5R9C411"/>
<dbReference type="OrthoDB" id="2205874at2"/>
<comment type="caution">
    <text evidence="1">The sequence shown here is derived from an EMBL/GenBank/DDBJ whole genome shotgun (WGS) entry which is preliminary data.</text>
</comment>
<dbReference type="Proteomes" id="UP000307201">
    <property type="component" value="Unassembled WGS sequence"/>
</dbReference>
<reference evidence="1 2" key="1">
    <citation type="submission" date="2019-05" db="EMBL/GenBank/DDBJ databases">
        <title>The metagenome of a microbial culture collection derived from dairy environment covers the genomic content of the human microbiome.</title>
        <authorList>
            <person name="Roder T."/>
            <person name="Wuthrich D."/>
            <person name="Sattari Z."/>
            <person name="Von Ah U."/>
            <person name="Bar C."/>
            <person name="Ronchi F."/>
            <person name="Macpherson A.J."/>
            <person name="Ganal-Vonarburg S.C."/>
            <person name="Bruggmann R."/>
            <person name="Vergeres G."/>
        </authorList>
    </citation>
    <scope>NUCLEOTIDE SEQUENCE [LARGE SCALE GENOMIC DNA]</scope>
    <source>
        <strain evidence="1 2">FAM 24235</strain>
    </source>
</reference>